<reference evidence="9 10" key="1">
    <citation type="submission" date="2020-01" db="EMBL/GenBank/DDBJ databases">
        <title>Sulfitobacter sediminilitoris sp. nov., isolated from a tidal flat.</title>
        <authorList>
            <person name="Park S."/>
            <person name="Yoon J.-H."/>
        </authorList>
    </citation>
    <scope>NUCLEOTIDE SEQUENCE [LARGE SCALE GENOMIC DNA]</scope>
    <source>
        <strain evidence="9 10">JBTF-M27</strain>
    </source>
</reference>
<evidence type="ECO:0000256" key="4">
    <source>
        <dbReference type="ARBA" id="ARBA00022691"/>
    </source>
</evidence>
<evidence type="ECO:0000313" key="10">
    <source>
        <dbReference type="Proteomes" id="UP000468591"/>
    </source>
</evidence>
<feature type="domain" description="MmeI-like target recognition" evidence="8">
    <location>
        <begin position="1051"/>
        <end position="1164"/>
    </location>
</feature>
<dbReference type="EC" id="2.1.1.72" evidence="1"/>
<evidence type="ECO:0000256" key="2">
    <source>
        <dbReference type="ARBA" id="ARBA00022603"/>
    </source>
</evidence>
<dbReference type="PROSITE" id="PS00092">
    <property type="entry name" value="N6_MTASE"/>
    <property type="match status" value="1"/>
</dbReference>
<dbReference type="GO" id="GO:0032259">
    <property type="term" value="P:methylation"/>
    <property type="evidence" value="ECO:0007669"/>
    <property type="project" value="UniProtKB-KW"/>
</dbReference>
<name>A0A6P0CG16_9RHOB</name>
<organism evidence="9 10">
    <name type="scientific">Sulfitobacter sediminilitoris</name>
    <dbReference type="NCBI Taxonomy" id="2698830"/>
    <lineage>
        <taxon>Bacteria</taxon>
        <taxon>Pseudomonadati</taxon>
        <taxon>Pseudomonadota</taxon>
        <taxon>Alphaproteobacteria</taxon>
        <taxon>Rhodobacterales</taxon>
        <taxon>Roseobacteraceae</taxon>
        <taxon>Sulfitobacter</taxon>
    </lineage>
</organism>
<dbReference type="EMBL" id="JAABNT010000013">
    <property type="protein sequence ID" value="NEK24208.1"/>
    <property type="molecule type" value="Genomic_DNA"/>
</dbReference>
<protein>
    <recommendedName>
        <fullName evidence="1">site-specific DNA-methyltransferase (adenine-specific)</fullName>
        <ecNumber evidence="1">2.1.1.72</ecNumber>
    </recommendedName>
</protein>
<dbReference type="SUPFAM" id="SSF53335">
    <property type="entry name" value="S-adenosyl-L-methionine-dependent methyltransferases"/>
    <property type="match status" value="1"/>
</dbReference>
<dbReference type="InterPro" id="IPR029063">
    <property type="entry name" value="SAM-dependent_MTases_sf"/>
</dbReference>
<dbReference type="PANTHER" id="PTHR33841:SF1">
    <property type="entry name" value="DNA METHYLTRANSFERASE A"/>
    <property type="match status" value="1"/>
</dbReference>
<evidence type="ECO:0000259" key="7">
    <source>
        <dbReference type="Pfam" id="PF07669"/>
    </source>
</evidence>
<keyword evidence="3" id="KW-0808">Transferase</keyword>
<evidence type="ECO:0000313" key="9">
    <source>
        <dbReference type="EMBL" id="NEK24208.1"/>
    </source>
</evidence>
<dbReference type="Pfam" id="PF20466">
    <property type="entry name" value="MmeI_TRD"/>
    <property type="match status" value="1"/>
</dbReference>
<evidence type="ECO:0000256" key="1">
    <source>
        <dbReference type="ARBA" id="ARBA00011900"/>
    </source>
</evidence>
<dbReference type="InterPro" id="IPR046820">
    <property type="entry name" value="MmeI_TRD"/>
</dbReference>
<keyword evidence="10" id="KW-1185">Reference proteome</keyword>
<comment type="catalytic activity">
    <reaction evidence="5">
        <text>a 2'-deoxyadenosine in DNA + S-adenosyl-L-methionine = an N(6)-methyl-2'-deoxyadenosine in DNA + S-adenosyl-L-homocysteine + H(+)</text>
        <dbReference type="Rhea" id="RHEA:15197"/>
        <dbReference type="Rhea" id="RHEA-COMP:12418"/>
        <dbReference type="Rhea" id="RHEA-COMP:12419"/>
        <dbReference type="ChEBI" id="CHEBI:15378"/>
        <dbReference type="ChEBI" id="CHEBI:57856"/>
        <dbReference type="ChEBI" id="CHEBI:59789"/>
        <dbReference type="ChEBI" id="CHEBI:90615"/>
        <dbReference type="ChEBI" id="CHEBI:90616"/>
        <dbReference type="EC" id="2.1.1.72"/>
    </reaction>
</comment>
<feature type="domain" description="Type II methyltransferase M.TaqI-like" evidence="7">
    <location>
        <begin position="599"/>
        <end position="852"/>
    </location>
</feature>
<feature type="compositionally biased region" description="Basic and acidic residues" evidence="6">
    <location>
        <begin position="1287"/>
        <end position="1299"/>
    </location>
</feature>
<dbReference type="RefSeq" id="WP_164355135.1">
    <property type="nucleotide sequence ID" value="NZ_JAABNT010000013.1"/>
</dbReference>
<evidence type="ECO:0000256" key="5">
    <source>
        <dbReference type="ARBA" id="ARBA00047942"/>
    </source>
</evidence>
<dbReference type="Proteomes" id="UP000468591">
    <property type="component" value="Unassembled WGS sequence"/>
</dbReference>
<dbReference type="InterPro" id="IPR011639">
    <property type="entry name" value="MethylTrfase_TaqI-like_dom"/>
</dbReference>
<dbReference type="PANTHER" id="PTHR33841">
    <property type="entry name" value="DNA METHYLTRANSFERASE YEEA-RELATED"/>
    <property type="match status" value="1"/>
</dbReference>
<comment type="caution">
    <text evidence="9">The sequence shown here is derived from an EMBL/GenBank/DDBJ whole genome shotgun (WGS) entry which is preliminary data.</text>
</comment>
<proteinExistence type="predicted"/>
<dbReference type="PRINTS" id="PR00507">
    <property type="entry name" value="N12N6MTFRASE"/>
</dbReference>
<accession>A0A6P0CG16</accession>
<dbReference type="GO" id="GO:0009007">
    <property type="term" value="F:site-specific DNA-methyltransferase (adenine-specific) activity"/>
    <property type="evidence" value="ECO:0007669"/>
    <property type="project" value="UniProtKB-EC"/>
</dbReference>
<evidence type="ECO:0000256" key="6">
    <source>
        <dbReference type="SAM" id="MobiDB-lite"/>
    </source>
</evidence>
<dbReference type="Gene3D" id="3.40.50.150">
    <property type="entry name" value="Vaccinia Virus protein VP39"/>
    <property type="match status" value="1"/>
</dbReference>
<feature type="region of interest" description="Disordered" evidence="6">
    <location>
        <begin position="1287"/>
        <end position="1313"/>
    </location>
</feature>
<evidence type="ECO:0000256" key="3">
    <source>
        <dbReference type="ARBA" id="ARBA00022679"/>
    </source>
</evidence>
<dbReference type="Pfam" id="PF07669">
    <property type="entry name" value="Eco57I"/>
    <property type="match status" value="1"/>
</dbReference>
<dbReference type="InterPro" id="IPR050953">
    <property type="entry name" value="N4_N6_ade-DNA_methylase"/>
</dbReference>
<dbReference type="GO" id="GO:0003676">
    <property type="term" value="F:nucleic acid binding"/>
    <property type="evidence" value="ECO:0007669"/>
    <property type="project" value="InterPro"/>
</dbReference>
<keyword evidence="4" id="KW-0949">S-adenosyl-L-methionine</keyword>
<sequence length="1313" mass="147012">MIDLWLKHVRQEGLVVSQSALDEENLVPIKQTAEDTRVFEENASDFWQMGTNVLGWPQSRILRGENLPAEATCRLTEMDVTLQTDAALAGKADEPPRLLVKCIESGSDPDSRISIGNWSGITEQQAFERHLRESGVAQGLLVTDQVLRLTYSPPGETPGFLEWPITGLKTTAGREMLSGLKLLLGKNAIWGSAEARLDGILKRSRENQNIVSTKLADQVLGALYTLLRGFTSEAETDTSLRAVAESQPQEFYEGLLTVLMRLVFVLYAEDRELMPSSDNQQAKSIYEQGYAVRRLFVDLEAEAAHFPDTMADRYGAWGRLLGLFQLIHDGAGPEFMHQRRGKLFDPETFPFLLGRFGDGDQPDVLPVSDKCIYEVLRQLLMLGGERLSYKTLDVEQIGSVYETVMGFTVTRSQGSSIALKSGKGNIPAYINLEDVLAKAPDKRKKFLSDTIDYTATDAQNKLLKPAKTVDDLLAALDNKIDERGSPGKRIVTAGTIILQPTDERRKTGSHYTPRSLTAPIVREALEPVLAQLGEDATPDHVLDLKVCDPAMGSGAFLVETCRALGERLEAAWVSHPDLLPDEARTDPQTFARREVAKRCLYGVDKNHMATDLAKLSLWLVTLSKDEDFSFLDHALKTGDSLVGLTLDQINAVNWQTEGSTPLFASQFVQLVNAARQDRQRIRTAPDNVTFEAQKHRLDEADHELEDVRLGGDAVIAVFFSETKAKARKEALDEFQVQLGREDGWDKARQLRAQLSSGDHPITPFHWQIEFPEVFEGDKPGFDSIIGNPPFAGKNTITSGNRTGFLDWLKVISPKSHGNADLSAHFFRRAYGLLRTGGTMGLIATNTIGQGDTRESGLRYLLQEQNGEIYRARRRVKWPGDAAVVVSTVHMAKGGEIDVPIRLDGRPVRRISAFVREGDFDDTPAALSENQDRAFRGQDVYGMGFTFDDTDKKGVTTPLSEMHRLIKEDPNNTKIIRPYLGGEEVNTHPQHLNHRYVIDFGEMPLRRDPDLSGWPTAEIEKRREWLQSGVVPKDYPDPVASDWPELLAIVEEKVRPGRLASKNKAVKAHPWWKHWRFGGALAEGTRGLHRVCVLSRVSNNVGIGITENKFLFADSTVVFAFSTFAHFAVLQSTCHEIWARVFSSSMKDDLRYAPSDCFVTFPFAEIQSNNDRLEKAGQAYFSQRANLMKASNQGLTKTYNRFHDPLDRKPDIVELRRLHVAMDDAVLRAYGWDDLADMAQDTSPDGAAPRFMHQTDEPEFAYQKRYHWPAWFRDKVLARLLELNRTRAAEEAKGDTEGKMKPKALQLDQQGTLI</sequence>
<dbReference type="InterPro" id="IPR002052">
    <property type="entry name" value="DNA_methylase_N6_adenine_CS"/>
</dbReference>
<gene>
    <name evidence="9" type="ORF">GV827_17620</name>
</gene>
<dbReference type="GO" id="GO:0006304">
    <property type="term" value="P:DNA modification"/>
    <property type="evidence" value="ECO:0007669"/>
    <property type="project" value="InterPro"/>
</dbReference>
<keyword evidence="2 9" id="KW-0489">Methyltransferase</keyword>
<evidence type="ECO:0000259" key="8">
    <source>
        <dbReference type="Pfam" id="PF20466"/>
    </source>
</evidence>